<dbReference type="Proteomes" id="UP001144471">
    <property type="component" value="Unassembled WGS sequence"/>
</dbReference>
<dbReference type="Pfam" id="PF07992">
    <property type="entry name" value="Pyr_redox_2"/>
    <property type="match status" value="1"/>
</dbReference>
<dbReference type="GO" id="GO:0051536">
    <property type="term" value="F:iron-sulfur cluster binding"/>
    <property type="evidence" value="ECO:0007669"/>
    <property type="project" value="InterPro"/>
</dbReference>
<dbReference type="Gene3D" id="3.50.50.60">
    <property type="entry name" value="FAD/NAD(P)-binding domain"/>
    <property type="match status" value="2"/>
</dbReference>
<dbReference type="SUPFAM" id="SSF46548">
    <property type="entry name" value="alpha-helical ferredoxin"/>
    <property type="match status" value="1"/>
</dbReference>
<feature type="domain" description="Dihydroprymidine dehydrogenase" evidence="2">
    <location>
        <begin position="3"/>
        <end position="93"/>
    </location>
</feature>
<dbReference type="RefSeq" id="WP_281835338.1">
    <property type="nucleotide sequence ID" value="NZ_BSDY01000007.1"/>
</dbReference>
<protein>
    <submittedName>
        <fullName evidence="3">Oxidoreductase</fullName>
    </submittedName>
</protein>
<reference evidence="3" key="1">
    <citation type="submission" date="2022-12" db="EMBL/GenBank/DDBJ databases">
        <title>Reference genome sequencing for broad-spectrum identification of bacterial and archaeal isolates by mass spectrometry.</title>
        <authorList>
            <person name="Sekiguchi Y."/>
            <person name="Tourlousse D.M."/>
        </authorList>
    </citation>
    <scope>NUCLEOTIDE SEQUENCE</scope>
    <source>
        <strain evidence="3">10succ1</strain>
    </source>
</reference>
<feature type="domain" description="FAD/NAD(P)-binding" evidence="1">
    <location>
        <begin position="111"/>
        <end position="397"/>
    </location>
</feature>
<dbReference type="PRINTS" id="PR00469">
    <property type="entry name" value="PNDRDTASEII"/>
</dbReference>
<evidence type="ECO:0000313" key="3">
    <source>
        <dbReference type="EMBL" id="GLI56287.1"/>
    </source>
</evidence>
<dbReference type="PANTHER" id="PTHR42783">
    <property type="entry name" value="GLUTAMATE SYNTHASE [NADPH] SMALL CHAIN"/>
    <property type="match status" value="1"/>
</dbReference>
<evidence type="ECO:0000259" key="1">
    <source>
        <dbReference type="Pfam" id="PF07992"/>
    </source>
</evidence>
<dbReference type="AlphaFoldDB" id="A0A9W6GL85"/>
<dbReference type="Pfam" id="PF14691">
    <property type="entry name" value="Fer4_20"/>
    <property type="match status" value="1"/>
</dbReference>
<dbReference type="PRINTS" id="PR00368">
    <property type="entry name" value="FADPNR"/>
</dbReference>
<keyword evidence="4" id="KW-1185">Reference proteome</keyword>
<evidence type="ECO:0000259" key="2">
    <source>
        <dbReference type="Pfam" id="PF14691"/>
    </source>
</evidence>
<sequence>MERNMINESNKCLTCKNNARCSQGCPVSTAIPQVVELYRQGKLDEAGRVLFENNPLSLICSMVCPHENNCVGNCILGIKGEPIDFPAIEREISLKYLKEGAFEQEKNQDGRVAIIGSGPSGITLAFILARRGYRVTIFEKHSKLGGVLRYGIPEFRLPKEILDTMEGRLLDLGVKIRYNDLIGPVNNVEKILEDGYNAVFIGTGVWNPKPMGVKGETLGHVHYAINYLKSPESFRLGRRVAVIGAGNVAMDAARTAKRKGAEDVFILYRRGLEDMKATKVEIREAREDGVKFALNTAPVEVVDRGIVVSETMTVVDDGGKEKLIVVDGSESLFHCDSVVVAVSQSPADNIVSNTEENIEVDSWGLVLTDDAGHTTRRGVFASGDVVTGARTVVEAVANTKKVAAAIEEYLRS</sequence>
<dbReference type="InterPro" id="IPR036188">
    <property type="entry name" value="FAD/NAD-bd_sf"/>
</dbReference>
<dbReference type="SUPFAM" id="SSF51971">
    <property type="entry name" value="Nucleotide-binding domain"/>
    <property type="match status" value="1"/>
</dbReference>
<name>A0A9W6GL85_9FUSO</name>
<dbReference type="PANTHER" id="PTHR42783:SF3">
    <property type="entry name" value="GLUTAMATE SYNTHASE [NADPH] SMALL CHAIN-RELATED"/>
    <property type="match status" value="1"/>
</dbReference>
<dbReference type="GO" id="GO:0016491">
    <property type="term" value="F:oxidoreductase activity"/>
    <property type="evidence" value="ECO:0007669"/>
    <property type="project" value="InterPro"/>
</dbReference>
<organism evidence="3 4">
    <name type="scientific">Propionigenium maris DSM 9537</name>
    <dbReference type="NCBI Taxonomy" id="1123000"/>
    <lineage>
        <taxon>Bacteria</taxon>
        <taxon>Fusobacteriati</taxon>
        <taxon>Fusobacteriota</taxon>
        <taxon>Fusobacteriia</taxon>
        <taxon>Fusobacteriales</taxon>
        <taxon>Fusobacteriaceae</taxon>
        <taxon>Propionigenium</taxon>
    </lineage>
</organism>
<gene>
    <name evidence="3" type="ORF">PM10SUCC1_18010</name>
</gene>
<evidence type="ECO:0000313" key="4">
    <source>
        <dbReference type="Proteomes" id="UP001144471"/>
    </source>
</evidence>
<dbReference type="InterPro" id="IPR009051">
    <property type="entry name" value="Helical_ferredxn"/>
</dbReference>
<dbReference type="EMBL" id="BSDY01000007">
    <property type="protein sequence ID" value="GLI56287.1"/>
    <property type="molecule type" value="Genomic_DNA"/>
</dbReference>
<accession>A0A9W6GL85</accession>
<dbReference type="InterPro" id="IPR028261">
    <property type="entry name" value="DPD_II"/>
</dbReference>
<proteinExistence type="predicted"/>
<dbReference type="InterPro" id="IPR023753">
    <property type="entry name" value="FAD/NAD-binding_dom"/>
</dbReference>
<dbReference type="Gene3D" id="1.10.1060.10">
    <property type="entry name" value="Alpha-helical ferredoxin"/>
    <property type="match status" value="1"/>
</dbReference>
<comment type="caution">
    <text evidence="3">The sequence shown here is derived from an EMBL/GenBank/DDBJ whole genome shotgun (WGS) entry which is preliminary data.</text>
</comment>